<dbReference type="Gene3D" id="3.90.180.10">
    <property type="entry name" value="Medium-chain alcohol dehydrogenases, catalytic domain"/>
    <property type="match status" value="1"/>
</dbReference>
<dbReference type="PANTHER" id="PTHR43401">
    <property type="entry name" value="L-THREONINE 3-DEHYDROGENASE"/>
    <property type="match status" value="1"/>
</dbReference>
<comment type="cofactor">
    <cofactor evidence="1 5">
        <name>Zn(2+)</name>
        <dbReference type="ChEBI" id="CHEBI:29105"/>
    </cofactor>
</comment>
<dbReference type="InterPro" id="IPR013149">
    <property type="entry name" value="ADH-like_C"/>
</dbReference>
<evidence type="ECO:0000256" key="3">
    <source>
        <dbReference type="ARBA" id="ARBA00022833"/>
    </source>
</evidence>
<proteinExistence type="inferred from homology"/>
<keyword evidence="8" id="KW-1185">Reference proteome</keyword>
<dbReference type="Pfam" id="PF00107">
    <property type="entry name" value="ADH_zinc_N"/>
    <property type="match status" value="1"/>
</dbReference>
<protein>
    <submittedName>
        <fullName evidence="7">Zinc-binding dehydrogenase</fullName>
    </submittedName>
</protein>
<organism evidence="7 8">
    <name type="scientific">Actinomycetospora chibensis</name>
    <dbReference type="NCBI Taxonomy" id="663606"/>
    <lineage>
        <taxon>Bacteria</taxon>
        <taxon>Bacillati</taxon>
        <taxon>Actinomycetota</taxon>
        <taxon>Actinomycetes</taxon>
        <taxon>Pseudonocardiales</taxon>
        <taxon>Pseudonocardiaceae</taxon>
        <taxon>Actinomycetospora</taxon>
    </lineage>
</organism>
<dbReference type="InterPro" id="IPR002328">
    <property type="entry name" value="ADH_Zn_CS"/>
</dbReference>
<evidence type="ECO:0000256" key="2">
    <source>
        <dbReference type="ARBA" id="ARBA00022723"/>
    </source>
</evidence>
<dbReference type="Proteomes" id="UP001595909">
    <property type="component" value="Unassembled WGS sequence"/>
</dbReference>
<keyword evidence="3 5" id="KW-0862">Zinc</keyword>
<evidence type="ECO:0000313" key="7">
    <source>
        <dbReference type="EMBL" id="MFC4835858.1"/>
    </source>
</evidence>
<dbReference type="Pfam" id="PF08240">
    <property type="entry name" value="ADH_N"/>
    <property type="match status" value="1"/>
</dbReference>
<reference evidence="8" key="1">
    <citation type="journal article" date="2019" name="Int. J. Syst. Evol. Microbiol.">
        <title>The Global Catalogue of Microorganisms (GCM) 10K type strain sequencing project: providing services to taxonomists for standard genome sequencing and annotation.</title>
        <authorList>
            <consortium name="The Broad Institute Genomics Platform"/>
            <consortium name="The Broad Institute Genome Sequencing Center for Infectious Disease"/>
            <person name="Wu L."/>
            <person name="Ma J."/>
        </authorList>
    </citation>
    <scope>NUCLEOTIDE SEQUENCE [LARGE SCALE GENOMIC DNA]</scope>
    <source>
        <strain evidence="8">CCUG 50347</strain>
    </source>
</reference>
<evidence type="ECO:0000259" key="6">
    <source>
        <dbReference type="SMART" id="SM00829"/>
    </source>
</evidence>
<evidence type="ECO:0000256" key="4">
    <source>
        <dbReference type="ARBA" id="ARBA00023002"/>
    </source>
</evidence>
<dbReference type="EMBL" id="JBHSIM010000052">
    <property type="protein sequence ID" value="MFC4835858.1"/>
    <property type="molecule type" value="Genomic_DNA"/>
</dbReference>
<dbReference type="InterPro" id="IPR011032">
    <property type="entry name" value="GroES-like_sf"/>
</dbReference>
<dbReference type="InterPro" id="IPR013154">
    <property type="entry name" value="ADH-like_N"/>
</dbReference>
<name>A0ABV9RRI6_9PSEU</name>
<dbReference type="PROSITE" id="PS00059">
    <property type="entry name" value="ADH_ZINC"/>
    <property type="match status" value="1"/>
</dbReference>
<dbReference type="InterPro" id="IPR050129">
    <property type="entry name" value="Zn_alcohol_dh"/>
</dbReference>
<dbReference type="SMART" id="SM00829">
    <property type="entry name" value="PKS_ER"/>
    <property type="match status" value="1"/>
</dbReference>
<sequence>MRGVYLPGGRRVDVREVPEPQPGSGEVVLAVRASTICGSDLRAIYREHRGEGPEAYQDVIAGHEPCGQVLAVGPEVERVRVGDRVVVHHISGCGQCDECRRGYQISCTSPRRQAYGWQRDGGHAEHLLARERDLLPLPDPLTFLDGACVACGFATAYEALCRVALAGGEQVLVTGLGPVGLAAGMLASAMGSPWVVGTDPSPERRALARDLGAVDVAVEGDEDELGDLLGDGAEVTVECSGAGAAQLTALRHTRRHGRCALIGEGGTLTVDVSEVLIHRQLTVHGSWVAPTWRMAELLERLARWDLHPERVVTHRFPLTEAARAYEVADAGTAGKVGIVMAE</sequence>
<comment type="similarity">
    <text evidence="5">Belongs to the zinc-containing alcohol dehydrogenase family.</text>
</comment>
<evidence type="ECO:0000256" key="1">
    <source>
        <dbReference type="ARBA" id="ARBA00001947"/>
    </source>
</evidence>
<gene>
    <name evidence="7" type="ORF">ACFPEL_25860</name>
</gene>
<comment type="caution">
    <text evidence="7">The sequence shown here is derived from an EMBL/GenBank/DDBJ whole genome shotgun (WGS) entry which is preliminary data.</text>
</comment>
<dbReference type="InterPro" id="IPR020843">
    <property type="entry name" value="ER"/>
</dbReference>
<dbReference type="SUPFAM" id="SSF50129">
    <property type="entry name" value="GroES-like"/>
    <property type="match status" value="1"/>
</dbReference>
<dbReference type="RefSeq" id="WP_274189881.1">
    <property type="nucleotide sequence ID" value="NZ_BAABHN010000052.1"/>
</dbReference>
<keyword evidence="4" id="KW-0560">Oxidoreductase</keyword>
<feature type="domain" description="Enoyl reductase (ER)" evidence="6">
    <location>
        <begin position="9"/>
        <end position="338"/>
    </location>
</feature>
<keyword evidence="2 5" id="KW-0479">Metal-binding</keyword>
<evidence type="ECO:0000256" key="5">
    <source>
        <dbReference type="RuleBase" id="RU361277"/>
    </source>
</evidence>
<dbReference type="InterPro" id="IPR036291">
    <property type="entry name" value="NAD(P)-bd_dom_sf"/>
</dbReference>
<dbReference type="PANTHER" id="PTHR43401:SF2">
    <property type="entry name" value="L-THREONINE 3-DEHYDROGENASE"/>
    <property type="match status" value="1"/>
</dbReference>
<evidence type="ECO:0000313" key="8">
    <source>
        <dbReference type="Proteomes" id="UP001595909"/>
    </source>
</evidence>
<accession>A0ABV9RRI6</accession>
<dbReference type="CDD" id="cd08239">
    <property type="entry name" value="THR_DH_like"/>
    <property type="match status" value="1"/>
</dbReference>
<dbReference type="SUPFAM" id="SSF51735">
    <property type="entry name" value="NAD(P)-binding Rossmann-fold domains"/>
    <property type="match status" value="1"/>
</dbReference>